<evidence type="ECO:0000313" key="4">
    <source>
        <dbReference type="Proteomes" id="UP001139353"/>
    </source>
</evidence>
<keyword evidence="4" id="KW-1185">Reference proteome</keyword>
<dbReference type="Proteomes" id="UP001139353">
    <property type="component" value="Unassembled WGS sequence"/>
</dbReference>
<feature type="region of interest" description="Disordered" evidence="2">
    <location>
        <begin position="1"/>
        <end position="120"/>
    </location>
</feature>
<comment type="caution">
    <text evidence="3">The sequence shown here is derived from an EMBL/GenBank/DDBJ whole genome shotgun (WGS) entry which is preliminary data.</text>
</comment>
<organism evidence="3 4">
    <name type="scientific">Scleromatobacter humisilvae</name>
    <dbReference type="NCBI Taxonomy" id="2897159"/>
    <lineage>
        <taxon>Bacteria</taxon>
        <taxon>Pseudomonadati</taxon>
        <taxon>Pseudomonadota</taxon>
        <taxon>Betaproteobacteria</taxon>
        <taxon>Burkholderiales</taxon>
        <taxon>Sphaerotilaceae</taxon>
        <taxon>Scleromatobacter</taxon>
    </lineage>
</organism>
<feature type="compositionally biased region" description="Basic and acidic residues" evidence="2">
    <location>
        <begin position="93"/>
        <end position="113"/>
    </location>
</feature>
<dbReference type="EMBL" id="JAJLJH010000004">
    <property type="protein sequence ID" value="MCK9687268.1"/>
    <property type="molecule type" value="Genomic_DNA"/>
</dbReference>
<feature type="compositionally biased region" description="Low complexity" evidence="2">
    <location>
        <begin position="59"/>
        <end position="78"/>
    </location>
</feature>
<feature type="compositionally biased region" description="Basic residues" evidence="2">
    <location>
        <begin position="83"/>
        <end position="92"/>
    </location>
</feature>
<keyword evidence="1" id="KW-0175">Coiled coil</keyword>
<evidence type="ECO:0000313" key="3">
    <source>
        <dbReference type="EMBL" id="MCK9687268.1"/>
    </source>
</evidence>
<protein>
    <submittedName>
        <fullName evidence="3">Uncharacterized protein</fullName>
    </submittedName>
</protein>
<feature type="compositionally biased region" description="Acidic residues" evidence="2">
    <location>
        <begin position="226"/>
        <end position="237"/>
    </location>
</feature>
<proteinExistence type="predicted"/>
<feature type="region of interest" description="Disordered" evidence="2">
    <location>
        <begin position="222"/>
        <end position="243"/>
    </location>
</feature>
<evidence type="ECO:0000256" key="1">
    <source>
        <dbReference type="SAM" id="Coils"/>
    </source>
</evidence>
<sequence length="243" mass="25983">MTETITLPSPQPISPNPLHATAPVTMEAESHIQARSSEAGEEPHGTNGSAPPISEGMPVAGVGESVSESVDSEAGASGMRNPKIQRSRKRSTRHLEELQRRQADLVKPEKKTEPIPGTRLEPSLSARWESAVKDSGLSSSGLVYVAVVEYLESVEQRSILGQMQGVARLVADTGNALLGSMDEVRARLASLDSVAAQLKETVELQEARFITAEDVEGMLDRMLSGADEESDADEQDTQPEGAQ</sequence>
<reference evidence="3" key="1">
    <citation type="submission" date="2021-11" db="EMBL/GenBank/DDBJ databases">
        <title>BS-T2-15 a new species belonging to the Comamonadaceae family isolated from the soil of a French oak forest.</title>
        <authorList>
            <person name="Mieszkin S."/>
            <person name="Alain K."/>
        </authorList>
    </citation>
    <scope>NUCLEOTIDE SEQUENCE</scope>
    <source>
        <strain evidence="3">BS-T2-15</strain>
    </source>
</reference>
<name>A0A9X1YM55_9BURK</name>
<feature type="coiled-coil region" evidence="1">
    <location>
        <begin position="181"/>
        <end position="208"/>
    </location>
</feature>
<gene>
    <name evidence="3" type="ORF">LPC04_16300</name>
</gene>
<accession>A0A9X1YM55</accession>
<dbReference type="AlphaFoldDB" id="A0A9X1YM55"/>
<evidence type="ECO:0000256" key="2">
    <source>
        <dbReference type="SAM" id="MobiDB-lite"/>
    </source>
</evidence>
<dbReference type="RefSeq" id="WP_275683307.1">
    <property type="nucleotide sequence ID" value="NZ_JAJLJH010000004.1"/>
</dbReference>